<keyword evidence="3" id="KW-1185">Reference proteome</keyword>
<feature type="region of interest" description="Disordered" evidence="1">
    <location>
        <begin position="824"/>
        <end position="850"/>
    </location>
</feature>
<gene>
    <name evidence="2" type="ORF">UPYG_G00328770</name>
</gene>
<comment type="caution">
    <text evidence="2">The sequence shown here is derived from an EMBL/GenBank/DDBJ whole genome shotgun (WGS) entry which is preliminary data.</text>
</comment>
<feature type="region of interest" description="Disordered" evidence="1">
    <location>
        <begin position="452"/>
        <end position="517"/>
    </location>
</feature>
<feature type="region of interest" description="Disordered" evidence="1">
    <location>
        <begin position="62"/>
        <end position="81"/>
    </location>
</feature>
<feature type="compositionally biased region" description="Polar residues" evidence="1">
    <location>
        <begin position="564"/>
        <end position="591"/>
    </location>
</feature>
<evidence type="ECO:0000256" key="1">
    <source>
        <dbReference type="SAM" id="MobiDB-lite"/>
    </source>
</evidence>
<feature type="compositionally biased region" description="Polar residues" evidence="1">
    <location>
        <begin position="386"/>
        <end position="402"/>
    </location>
</feature>
<feature type="region of interest" description="Disordered" evidence="1">
    <location>
        <begin position="1050"/>
        <end position="1115"/>
    </location>
</feature>
<feature type="compositionally biased region" description="Polar residues" evidence="1">
    <location>
        <begin position="722"/>
        <end position="733"/>
    </location>
</feature>
<feature type="compositionally biased region" description="Basic and acidic residues" evidence="1">
    <location>
        <begin position="884"/>
        <end position="893"/>
    </location>
</feature>
<feature type="region of interest" description="Disordered" evidence="1">
    <location>
        <begin position="876"/>
        <end position="933"/>
    </location>
</feature>
<proteinExistence type="predicted"/>
<feature type="compositionally biased region" description="Basic and acidic residues" evidence="1">
    <location>
        <begin position="911"/>
        <end position="925"/>
    </location>
</feature>
<feature type="compositionally biased region" description="Basic and acidic residues" evidence="1">
    <location>
        <begin position="1052"/>
        <end position="1115"/>
    </location>
</feature>
<feature type="compositionally biased region" description="Polar residues" evidence="1">
    <location>
        <begin position="452"/>
        <end position="468"/>
    </location>
</feature>
<feature type="compositionally biased region" description="Basic and acidic residues" evidence="1">
    <location>
        <begin position="166"/>
        <end position="183"/>
    </location>
</feature>
<dbReference type="EMBL" id="JAGEUA010000010">
    <property type="protein sequence ID" value="KAL0964776.1"/>
    <property type="molecule type" value="Genomic_DNA"/>
</dbReference>
<feature type="region of interest" description="Disordered" evidence="1">
    <location>
        <begin position="410"/>
        <end position="440"/>
    </location>
</feature>
<organism evidence="2 3">
    <name type="scientific">Umbra pygmaea</name>
    <name type="common">Eastern mudminnow</name>
    <dbReference type="NCBI Taxonomy" id="75934"/>
    <lineage>
        <taxon>Eukaryota</taxon>
        <taxon>Metazoa</taxon>
        <taxon>Chordata</taxon>
        <taxon>Craniata</taxon>
        <taxon>Vertebrata</taxon>
        <taxon>Euteleostomi</taxon>
        <taxon>Actinopterygii</taxon>
        <taxon>Neopterygii</taxon>
        <taxon>Teleostei</taxon>
        <taxon>Protacanthopterygii</taxon>
        <taxon>Esociformes</taxon>
        <taxon>Umbridae</taxon>
        <taxon>Umbra</taxon>
    </lineage>
</organism>
<accession>A0ABD0WJD7</accession>
<dbReference type="Proteomes" id="UP001557470">
    <property type="component" value="Unassembled WGS sequence"/>
</dbReference>
<feature type="compositionally biased region" description="Polar residues" evidence="1">
    <location>
        <begin position="412"/>
        <end position="435"/>
    </location>
</feature>
<name>A0ABD0WJD7_UMBPY</name>
<sequence length="1115" mass="121850">MLEAKVEVVPLCASVTGLNEPRPQSSIERRSPGQSLDDCLEELERIRSQTVLRRGSPLSSLGCRPCDQAPMARPAPPPRTHVRPRSVIEGSHQMNQWLHGLEKMQSSCYGGSPTGNPEVRLRRADCTPRPQSFVEGGGHNLDQWLQELESVRDGSYFGNSKLVQASDRRSSMPSLHREHDGSRLNHQHHPGLTSSSNSSQHQGRSFCNTPSLCDSFLGNHESLGVGWSSASDKSGSWERANIRQAPGKEQAELSSLSPVRVGWLPVQRRALMRNTPPSLHTRTSPPENPASQVKLKPPITPTFMTNAVHGKERHSDGEAQKAEKSQSSVDTVRLRTKWLLDQGPDRGSPSTLQVSGQGSLGQGQKGTRILGWPALRRSWANRTLSTPLGASVSPQSTDSLHGSSADIEPVRATSTSQQLSHTEFTPHETNINLSEDSGPCWGSTLRRTDRLLSSPTITTRPAAQQKLSQAEAPLSKSSSEPWRATPPLRRTNSLTQPSHPGVGQVSHPETPAPLTPNTIKQAFSSITIASKNISRTASLPRSRPPSPRSTATSPQGLNTKPALVSSSSTSLCQPTQDLQLHPASTNPTPATLSRMAAPTSQSRRMNSELVDLLNGRRSPVSSGHCDPSADSAVRRRKATVIKVTEQRETYGPGQQRGDETEAASRSSRCPGYRHSFTEGAYKQNTPWHHGAMDSVESPHRVDSASLRCDLQSSMYRGDGPNSGPTWDPSTFPSDTPGEIRDPGGRGGGKPMHKSTLTLFINSPSTSSKHTTIEKVRLEREGERGERLAMYRPRRPLSCYANMFEHSQPTTVSLSPDTTNVVQTSAGPRHCSADTDSVTRGSAEPRHWSAGLPHQAEEACIDSMVKDMAAGTILNIGSSQTGSHIRAEPADRNQETGYQEEESPKAGGSGAGRERDTSLHADKTDVRSSGSHLPTRTLTLIQPQDPVSQHHTAEAILAMNAAAIIANIRLQTQVGRKKPVSLNGLSATVSTKLTSPQGNTLVKNDGYVIPKTDDRTTEPGQLTWSCAAPNQNHVVFVSLDPETNTANMLSPREALERSRPDFIRRSQGRVREMERRSEERRKEERRVEERREEKRREHQKSDNLSRPEPLLERSCS</sequence>
<feature type="region of interest" description="Disordered" evidence="1">
    <location>
        <begin position="386"/>
        <end position="405"/>
    </location>
</feature>
<feature type="compositionally biased region" description="Basic and acidic residues" evidence="1">
    <location>
        <begin position="309"/>
        <end position="324"/>
    </location>
</feature>
<feature type="region of interest" description="Disordered" evidence="1">
    <location>
        <begin position="716"/>
        <end position="751"/>
    </location>
</feature>
<reference evidence="2 3" key="1">
    <citation type="submission" date="2024-06" db="EMBL/GenBank/DDBJ databases">
        <authorList>
            <person name="Pan Q."/>
            <person name="Wen M."/>
            <person name="Jouanno E."/>
            <person name="Zahm M."/>
            <person name="Klopp C."/>
            <person name="Cabau C."/>
            <person name="Louis A."/>
            <person name="Berthelot C."/>
            <person name="Parey E."/>
            <person name="Roest Crollius H."/>
            <person name="Montfort J."/>
            <person name="Robinson-Rechavi M."/>
            <person name="Bouchez O."/>
            <person name="Lampietro C."/>
            <person name="Lopez Roques C."/>
            <person name="Donnadieu C."/>
            <person name="Postlethwait J."/>
            <person name="Bobe J."/>
            <person name="Verreycken H."/>
            <person name="Guiguen Y."/>
        </authorList>
    </citation>
    <scope>NUCLEOTIDE SEQUENCE [LARGE SCALE GENOMIC DNA]</scope>
    <source>
        <strain evidence="2">Up_M1</strain>
        <tissue evidence="2">Testis</tissue>
    </source>
</reference>
<dbReference type="AlphaFoldDB" id="A0ABD0WJD7"/>
<feature type="region of interest" description="Disordered" evidence="1">
    <location>
        <begin position="531"/>
        <end position="671"/>
    </location>
</feature>
<protein>
    <submittedName>
        <fullName evidence="2">Uncharacterized protein</fullName>
    </submittedName>
</protein>
<evidence type="ECO:0000313" key="3">
    <source>
        <dbReference type="Proteomes" id="UP001557470"/>
    </source>
</evidence>
<feature type="compositionally biased region" description="Polar residues" evidence="1">
    <location>
        <begin position="275"/>
        <end position="291"/>
    </location>
</feature>
<evidence type="ECO:0000313" key="2">
    <source>
        <dbReference type="EMBL" id="KAL0964776.1"/>
    </source>
</evidence>
<feature type="region of interest" description="Disordered" evidence="1">
    <location>
        <begin position="162"/>
        <end position="205"/>
    </location>
</feature>
<feature type="region of interest" description="Disordered" evidence="1">
    <location>
        <begin position="274"/>
        <end position="366"/>
    </location>
</feature>